<evidence type="ECO:0000256" key="2">
    <source>
        <dbReference type="ARBA" id="ARBA00022679"/>
    </source>
</evidence>
<keyword evidence="5" id="KW-0540">Nuclease</keyword>
<dbReference type="Proteomes" id="UP000242715">
    <property type="component" value="Unassembled WGS sequence"/>
</dbReference>
<dbReference type="PROSITE" id="PS50994">
    <property type="entry name" value="INTEGRASE"/>
    <property type="match status" value="1"/>
</dbReference>
<evidence type="ECO:0000256" key="5">
    <source>
        <dbReference type="ARBA" id="ARBA00022722"/>
    </source>
</evidence>
<feature type="domain" description="Integrase catalytic" evidence="11">
    <location>
        <begin position="715"/>
        <end position="829"/>
    </location>
</feature>
<feature type="region of interest" description="Disordered" evidence="10">
    <location>
        <begin position="18"/>
        <end position="42"/>
    </location>
</feature>
<dbReference type="PANTHER" id="PTHR37984:SF5">
    <property type="entry name" value="PROTEIN NYNRIN-LIKE"/>
    <property type="match status" value="1"/>
</dbReference>
<organism evidence="12 13">
    <name type="scientific">Trifolium subterraneum</name>
    <name type="common">Subterranean clover</name>
    <dbReference type="NCBI Taxonomy" id="3900"/>
    <lineage>
        <taxon>Eukaryota</taxon>
        <taxon>Viridiplantae</taxon>
        <taxon>Streptophyta</taxon>
        <taxon>Embryophyta</taxon>
        <taxon>Tracheophyta</taxon>
        <taxon>Spermatophyta</taxon>
        <taxon>Magnoliopsida</taxon>
        <taxon>eudicotyledons</taxon>
        <taxon>Gunneridae</taxon>
        <taxon>Pentapetalae</taxon>
        <taxon>rosids</taxon>
        <taxon>fabids</taxon>
        <taxon>Fabales</taxon>
        <taxon>Fabaceae</taxon>
        <taxon>Papilionoideae</taxon>
        <taxon>50 kb inversion clade</taxon>
        <taxon>NPAAA clade</taxon>
        <taxon>Hologalegina</taxon>
        <taxon>IRL clade</taxon>
        <taxon>Trifolieae</taxon>
        <taxon>Trifolium</taxon>
    </lineage>
</organism>
<comment type="subcellular location">
    <subcellularLocation>
        <location evidence="1">Membrane</location>
        <topology evidence="1">Multi-pass membrane protein</topology>
    </subcellularLocation>
</comment>
<accession>A0A2Z6PHZ4</accession>
<keyword evidence="2" id="KW-0808">Transferase</keyword>
<dbReference type="InterPro" id="IPR041577">
    <property type="entry name" value="RT_RNaseH_2"/>
</dbReference>
<dbReference type="GO" id="GO:0015267">
    <property type="term" value="F:channel activity"/>
    <property type="evidence" value="ECO:0007669"/>
    <property type="project" value="InterPro"/>
</dbReference>
<evidence type="ECO:0000313" key="12">
    <source>
        <dbReference type="EMBL" id="GAU49725.1"/>
    </source>
</evidence>
<evidence type="ECO:0000313" key="13">
    <source>
        <dbReference type="Proteomes" id="UP000242715"/>
    </source>
</evidence>
<dbReference type="InterPro" id="IPR050951">
    <property type="entry name" value="Retrovirus_Pol_polyprotein"/>
</dbReference>
<keyword evidence="6" id="KW-0378">Hydrolase</keyword>
<dbReference type="GO" id="GO:0016020">
    <property type="term" value="C:membrane"/>
    <property type="evidence" value="ECO:0007669"/>
    <property type="project" value="UniProtKB-SubCell"/>
</dbReference>
<dbReference type="AlphaFoldDB" id="A0A2Z6PHZ4"/>
<dbReference type="InterPro" id="IPR041588">
    <property type="entry name" value="Integrase_H2C2"/>
</dbReference>
<dbReference type="GO" id="GO:0004519">
    <property type="term" value="F:endonuclease activity"/>
    <property type="evidence" value="ECO:0007669"/>
    <property type="project" value="UniProtKB-KW"/>
</dbReference>
<evidence type="ECO:0000256" key="1">
    <source>
        <dbReference type="ARBA" id="ARBA00004141"/>
    </source>
</evidence>
<dbReference type="InterPro" id="IPR043128">
    <property type="entry name" value="Rev_trsase/Diguanyl_cyclase"/>
</dbReference>
<reference evidence="13" key="1">
    <citation type="journal article" date="2017" name="Front. Plant Sci.">
        <title>Climate Clever Clovers: New Paradigm to Reduce the Environmental Footprint of Ruminants by Breeding Low Methanogenic Forages Utilizing Haplotype Variation.</title>
        <authorList>
            <person name="Kaur P."/>
            <person name="Appels R."/>
            <person name="Bayer P.E."/>
            <person name="Keeble-Gagnere G."/>
            <person name="Wang J."/>
            <person name="Hirakawa H."/>
            <person name="Shirasawa K."/>
            <person name="Vercoe P."/>
            <person name="Stefanova K."/>
            <person name="Durmic Z."/>
            <person name="Nichols P."/>
            <person name="Revell C."/>
            <person name="Isobe S.N."/>
            <person name="Edwards D."/>
            <person name="Erskine W."/>
        </authorList>
    </citation>
    <scope>NUCLEOTIDE SEQUENCE [LARGE SCALE GENOMIC DNA]</scope>
    <source>
        <strain evidence="13">cv. Daliak</strain>
    </source>
</reference>
<keyword evidence="8" id="KW-0472">Membrane</keyword>
<dbReference type="GO" id="GO:0015074">
    <property type="term" value="P:DNA integration"/>
    <property type="evidence" value="ECO:0007669"/>
    <property type="project" value="InterPro"/>
</dbReference>
<dbReference type="SUPFAM" id="SSF81338">
    <property type="entry name" value="Aquaporin-like"/>
    <property type="match status" value="1"/>
</dbReference>
<keyword evidence="13" id="KW-1185">Reference proteome</keyword>
<sequence length="1036" mass="115916">MMEKCMGKSTITNERDSGSVVKTIPGNTQNTPGGKIREPLGGSKVDTLTEFRHSAKKVELPSFDGDDPAGWISRAEVYFRVQGTSPEVKVELGQLCMEGHTIHFFNSLVGEDETMTWESLKETLLERYGGHGDVYEQLTEMKQKGTVEEYIIEFEYLTAKIPKLPEKQFRGYFIHARAIEKEVKGFSGSGLHRGPRIGPHRPLQGDGEAMVLAVEVEEEEEEDEKGDISVLDLHHIAHENHQTMKFQDTAQMQVKLGNGVQIGAQGRCKELEMHIGDFKIKQDVHLLELGGIDVVLGMKWLKTLGDTIINWKQQTMSFWVDSKWITLKSKGGCKQSNVALQSILGKPKSKMEGVMWEIEGVKPRVVHEIIKPESPHLEMEGVLDEYANIFQTPSSLPPRRGKEHAINLIEGQGVVSVRPYQYPHHHKNEIEKQVKEMLEVGIIRHSTSAFSSPHLREVLELLRVHSLAANKKKCNFAQKSVEYLGHLITGEVVAVDPNKVISVLQWPQPKNVKGVRGFLGLTWYYRKFIKDYGKITKPLTELTKKDNFKWNEQAQLAFEVLKAKLSSAPVLALPDFSKSFVIECDASGTGIHDNVDLTAMSSSVRWAQEEEIREEVNKDEKLQKIITDLQQDPMSWPGYSYKQGVLFYENKLVISKNSGLIPIFLEEFHATPQGGHSSFYKTYRRIAANIYWVGMKSTIQEYVRQCDICQRQKYLASSPGGLLPNSIWEDISMDFITGLPKSKQFEDILVVVDRLSKYSHFIPLKHPYIAKSVAEIFCKEVVRLHGIPISIVSDRDPIFMSSFWREMFRMQGTKLKMSTSYHPETDGQTVVNKFYATAVDPNNGSLGTIAPIAIGFIVGANILAGGDFDGASMSPAVSFGPAVVSWTWANQWVYWVGLLKNMLPLNCSSCVVVGLFFEALCFSVGFVVGSNKFGLANAMATIGPTNIGGPGTATSRSSRPPSLVEFLPSVEIEPRTLGFKYMFLNPRVRGSIPTEGKNSTREGGGEDREVAVPGQPKLVGPGLLQIALHFSLYWLF</sequence>
<keyword evidence="3" id="KW-0812">Transmembrane</keyword>
<dbReference type="InterPro" id="IPR005162">
    <property type="entry name" value="Retrotrans_gag_dom"/>
</dbReference>
<evidence type="ECO:0000256" key="7">
    <source>
        <dbReference type="ARBA" id="ARBA00022989"/>
    </source>
</evidence>
<dbReference type="CDD" id="cd00303">
    <property type="entry name" value="retropepsin_like"/>
    <property type="match status" value="1"/>
</dbReference>
<dbReference type="Pfam" id="PF17921">
    <property type="entry name" value="Integrase_H2C2"/>
    <property type="match status" value="1"/>
</dbReference>
<keyword evidence="7" id="KW-1133">Transmembrane helix</keyword>
<dbReference type="InterPro" id="IPR012337">
    <property type="entry name" value="RNaseH-like_sf"/>
</dbReference>
<dbReference type="GO" id="GO:0003676">
    <property type="term" value="F:nucleic acid binding"/>
    <property type="evidence" value="ECO:0007669"/>
    <property type="project" value="InterPro"/>
</dbReference>
<evidence type="ECO:0000256" key="4">
    <source>
        <dbReference type="ARBA" id="ARBA00022695"/>
    </source>
</evidence>
<dbReference type="InterPro" id="IPR036397">
    <property type="entry name" value="RNaseH_sf"/>
</dbReference>
<dbReference type="Pfam" id="PF03732">
    <property type="entry name" value="Retrotrans_gag"/>
    <property type="match status" value="1"/>
</dbReference>
<dbReference type="Pfam" id="PF00230">
    <property type="entry name" value="MIP"/>
    <property type="match status" value="1"/>
</dbReference>
<dbReference type="InterPro" id="IPR001584">
    <property type="entry name" value="Integrase_cat-core"/>
</dbReference>
<dbReference type="Gene3D" id="2.40.70.10">
    <property type="entry name" value="Acid Proteases"/>
    <property type="match status" value="1"/>
</dbReference>
<dbReference type="Gene3D" id="3.30.420.10">
    <property type="entry name" value="Ribonuclease H-like superfamily/Ribonuclease H"/>
    <property type="match status" value="1"/>
</dbReference>
<dbReference type="SUPFAM" id="SSF56672">
    <property type="entry name" value="DNA/RNA polymerases"/>
    <property type="match status" value="1"/>
</dbReference>
<evidence type="ECO:0000256" key="3">
    <source>
        <dbReference type="ARBA" id="ARBA00022692"/>
    </source>
</evidence>
<gene>
    <name evidence="12" type="ORF">TSUD_407960</name>
</gene>
<keyword evidence="9" id="KW-0511">Multifunctional enzyme</keyword>
<dbReference type="GO" id="GO:0016779">
    <property type="term" value="F:nucleotidyltransferase activity"/>
    <property type="evidence" value="ECO:0007669"/>
    <property type="project" value="UniProtKB-KW"/>
</dbReference>
<evidence type="ECO:0000259" key="11">
    <source>
        <dbReference type="PROSITE" id="PS50994"/>
    </source>
</evidence>
<dbReference type="Gene3D" id="1.20.1080.10">
    <property type="entry name" value="Glycerol uptake facilitator protein"/>
    <property type="match status" value="1"/>
</dbReference>
<dbReference type="InterPro" id="IPR043502">
    <property type="entry name" value="DNA/RNA_pol_sf"/>
</dbReference>
<dbReference type="InterPro" id="IPR021109">
    <property type="entry name" value="Peptidase_aspartic_dom_sf"/>
</dbReference>
<dbReference type="Gene3D" id="1.10.340.70">
    <property type="match status" value="1"/>
</dbReference>
<dbReference type="Pfam" id="PF17919">
    <property type="entry name" value="RT_RNaseH_2"/>
    <property type="match status" value="1"/>
</dbReference>
<dbReference type="InterPro" id="IPR000425">
    <property type="entry name" value="MIP"/>
</dbReference>
<evidence type="ECO:0000256" key="8">
    <source>
        <dbReference type="ARBA" id="ARBA00023136"/>
    </source>
</evidence>
<dbReference type="Pfam" id="PF08284">
    <property type="entry name" value="RVP_2"/>
    <property type="match status" value="1"/>
</dbReference>
<dbReference type="SUPFAM" id="SSF53098">
    <property type="entry name" value="Ribonuclease H-like"/>
    <property type="match status" value="1"/>
</dbReference>
<keyword evidence="6" id="KW-0255">Endonuclease</keyword>
<dbReference type="FunFam" id="3.30.70.270:FF:000020">
    <property type="entry name" value="Transposon Tf2-6 polyprotein-like Protein"/>
    <property type="match status" value="1"/>
</dbReference>
<dbReference type="Gene3D" id="3.30.70.270">
    <property type="match status" value="2"/>
</dbReference>
<evidence type="ECO:0000256" key="9">
    <source>
        <dbReference type="ARBA" id="ARBA00023268"/>
    </source>
</evidence>
<dbReference type="OrthoDB" id="2013610at2759"/>
<evidence type="ECO:0000256" key="10">
    <source>
        <dbReference type="SAM" id="MobiDB-lite"/>
    </source>
</evidence>
<dbReference type="EMBL" id="DF974618">
    <property type="protein sequence ID" value="GAU49725.1"/>
    <property type="molecule type" value="Genomic_DNA"/>
</dbReference>
<dbReference type="PANTHER" id="PTHR37984">
    <property type="entry name" value="PROTEIN CBG26694"/>
    <property type="match status" value="1"/>
</dbReference>
<evidence type="ECO:0000256" key="6">
    <source>
        <dbReference type="ARBA" id="ARBA00022759"/>
    </source>
</evidence>
<keyword evidence="4" id="KW-0548">Nucleotidyltransferase</keyword>
<name>A0A2Z6PHZ4_TRISU</name>
<dbReference type="Gene3D" id="3.10.10.10">
    <property type="entry name" value="HIV Type 1 Reverse Transcriptase, subunit A, domain 1"/>
    <property type="match status" value="1"/>
</dbReference>
<protein>
    <recommendedName>
        <fullName evidence="11">Integrase catalytic domain-containing protein</fullName>
    </recommendedName>
</protein>
<dbReference type="InterPro" id="IPR023271">
    <property type="entry name" value="Aquaporin-like"/>
</dbReference>
<proteinExistence type="predicted"/>